<dbReference type="KEGG" id="rsz:130498687"/>
<dbReference type="GeneID" id="130498687"/>
<reference evidence="1" key="1">
    <citation type="journal article" date="2019" name="Database">
        <title>The radish genome database (RadishGD): an integrated information resource for radish genomics.</title>
        <authorList>
            <person name="Yu H.J."/>
            <person name="Baek S."/>
            <person name="Lee Y.J."/>
            <person name="Cho A."/>
            <person name="Mun J.H."/>
        </authorList>
    </citation>
    <scope>NUCLEOTIDE SEQUENCE [LARGE SCALE GENOMIC DNA]</scope>
    <source>
        <strain evidence="1">cv. WK10039</strain>
    </source>
</reference>
<gene>
    <name evidence="2" type="primary">LOC130498687</name>
</gene>
<evidence type="ECO:0000313" key="1">
    <source>
        <dbReference type="Proteomes" id="UP000504610"/>
    </source>
</evidence>
<accession>A0A9W3C9S0</accession>
<dbReference type="AlphaFoldDB" id="A0A9W3C9S0"/>
<evidence type="ECO:0000313" key="2">
    <source>
        <dbReference type="RefSeq" id="XP_056848223.1"/>
    </source>
</evidence>
<dbReference type="OrthoDB" id="10569720at2759"/>
<name>A0A9W3C9S0_RAPSA</name>
<proteinExistence type="predicted"/>
<dbReference type="RefSeq" id="XP_056848223.1">
    <property type="nucleotide sequence ID" value="XM_056992243.1"/>
</dbReference>
<reference evidence="2" key="2">
    <citation type="submission" date="2025-08" db="UniProtKB">
        <authorList>
            <consortium name="RefSeq"/>
        </authorList>
    </citation>
    <scope>IDENTIFICATION</scope>
    <source>
        <tissue evidence="2">Leaf</tissue>
    </source>
</reference>
<organism evidence="1 2">
    <name type="scientific">Raphanus sativus</name>
    <name type="common">Radish</name>
    <name type="synonym">Raphanus raphanistrum var. sativus</name>
    <dbReference type="NCBI Taxonomy" id="3726"/>
    <lineage>
        <taxon>Eukaryota</taxon>
        <taxon>Viridiplantae</taxon>
        <taxon>Streptophyta</taxon>
        <taxon>Embryophyta</taxon>
        <taxon>Tracheophyta</taxon>
        <taxon>Spermatophyta</taxon>
        <taxon>Magnoliopsida</taxon>
        <taxon>eudicotyledons</taxon>
        <taxon>Gunneridae</taxon>
        <taxon>Pentapetalae</taxon>
        <taxon>rosids</taxon>
        <taxon>malvids</taxon>
        <taxon>Brassicales</taxon>
        <taxon>Brassicaceae</taxon>
        <taxon>Brassiceae</taxon>
        <taxon>Raphanus</taxon>
    </lineage>
</organism>
<keyword evidence="1" id="KW-1185">Reference proteome</keyword>
<protein>
    <submittedName>
        <fullName evidence="2">Uncharacterized protein LOC130498687</fullName>
    </submittedName>
</protein>
<sequence>MDMLDYPEFYNAQRDGRLVTADSAFWNEIIDENYQSLEGVYLLTNTTNGTQVGLTQGESSRGFTDVVCNQLGAEVVRTEIGKEDNGGGGIEAGLGTTTEKLNNSLPSPSLTLTLACGSAAFDGPHRQLLM</sequence>
<dbReference type="Proteomes" id="UP000504610">
    <property type="component" value="Chromosome 8"/>
</dbReference>